<dbReference type="OrthoDB" id="664859at2"/>
<dbReference type="Proteomes" id="UP000295741">
    <property type="component" value="Unassembled WGS sequence"/>
</dbReference>
<sequence length="381" mass="43103">MKKIIVCFLLLTGTVQLLPAQYRDLPNRSESIFDNPPPGKSNAHFVFYLSKNIRIGLEFEYISQLEQLPDLDSLVKVAASMLDPLSDSLKADGIVRRVDVVLTDLIPKIRLISHPEFTNTYTIKDQELMQLKINQDTIRIIGLSKSRAAWNVMDVNGKKSIQLRPSLFSVTIITNNIADIATIEPDALQKCVASLQQKVEKFYKRDKLNSPSYNYRASFNMLTGKMFSPINDSYIPTGYEKISPVLGFSLTAVRGSIAPSIQAGIAFNTGNNYFNNSFRFYIERQYFFSRDASNKLNTDANIFAVAQLTQTEKNRSGNNLYFAGNLSIGYLVSRKGNWYEPSTLRIGLPVLKNKHLSIEPQLVFNGWFKNLSPSIKFSFNF</sequence>
<proteinExistence type="predicted"/>
<comment type="caution">
    <text evidence="1">The sequence shown here is derived from an EMBL/GenBank/DDBJ whole genome shotgun (WGS) entry which is preliminary data.</text>
</comment>
<protein>
    <submittedName>
        <fullName evidence="1">Uncharacterized protein</fullName>
    </submittedName>
</protein>
<accession>A0A4R6IUS8</accession>
<gene>
    <name evidence="1" type="ORF">BC659_1658</name>
</gene>
<name>A0A4R6IUS8_9BACT</name>
<evidence type="ECO:0000313" key="1">
    <source>
        <dbReference type="EMBL" id="TDO26352.1"/>
    </source>
</evidence>
<evidence type="ECO:0000313" key="2">
    <source>
        <dbReference type="Proteomes" id="UP000295741"/>
    </source>
</evidence>
<reference evidence="1 2" key="1">
    <citation type="submission" date="2019-03" db="EMBL/GenBank/DDBJ databases">
        <title>Genomic Encyclopedia of Archaeal and Bacterial Type Strains, Phase II (KMG-II): from individual species to whole genera.</title>
        <authorList>
            <person name="Goeker M."/>
        </authorList>
    </citation>
    <scope>NUCLEOTIDE SEQUENCE [LARGE SCALE GENOMIC DNA]</scope>
    <source>
        <strain evidence="1 2">DSM 28323</strain>
    </source>
</reference>
<dbReference type="RefSeq" id="WP_133474207.1">
    <property type="nucleotide sequence ID" value="NZ_SNWP01000011.1"/>
</dbReference>
<dbReference type="EMBL" id="SNWP01000011">
    <property type="protein sequence ID" value="TDO26352.1"/>
    <property type="molecule type" value="Genomic_DNA"/>
</dbReference>
<organism evidence="1 2">
    <name type="scientific">Sediminibacterium goheungense</name>
    <dbReference type="NCBI Taxonomy" id="1086393"/>
    <lineage>
        <taxon>Bacteria</taxon>
        <taxon>Pseudomonadati</taxon>
        <taxon>Bacteroidota</taxon>
        <taxon>Chitinophagia</taxon>
        <taxon>Chitinophagales</taxon>
        <taxon>Chitinophagaceae</taxon>
        <taxon>Sediminibacterium</taxon>
    </lineage>
</organism>
<keyword evidence="2" id="KW-1185">Reference proteome</keyword>
<dbReference type="AlphaFoldDB" id="A0A4R6IUS8"/>